<organism evidence="3 4">
    <name type="scientific">Leeuwenhoekiella blandensis (strain CECT 7118 / CCUG 51940 / KCTC 22103 / MED217)</name>
    <name type="common">Flavobacterium sp. (strain MED217)</name>
    <dbReference type="NCBI Taxonomy" id="398720"/>
    <lineage>
        <taxon>Bacteria</taxon>
        <taxon>Pseudomonadati</taxon>
        <taxon>Bacteroidota</taxon>
        <taxon>Flavobacteriia</taxon>
        <taxon>Flavobacteriales</taxon>
        <taxon>Flavobacteriaceae</taxon>
        <taxon>Leeuwenhoekiella</taxon>
    </lineage>
</organism>
<feature type="domain" description="Pyrroline-5-carboxylate reductase catalytic N-terminal" evidence="2">
    <location>
        <begin position="2"/>
        <end position="92"/>
    </location>
</feature>
<dbReference type="PANTHER" id="PTHR14239:SF0">
    <property type="entry name" value="F420-DEPENDENT NADP REDUCTASE"/>
    <property type="match status" value="1"/>
</dbReference>
<keyword evidence="4" id="KW-1185">Reference proteome</keyword>
<dbReference type="EMBL" id="AANC01000008">
    <property type="protein sequence ID" value="EAQ48389.1"/>
    <property type="molecule type" value="Genomic_DNA"/>
</dbReference>
<protein>
    <recommendedName>
        <fullName evidence="2">Pyrroline-5-carboxylate reductase catalytic N-terminal domain-containing protein</fullName>
    </recommendedName>
</protein>
<dbReference type="GO" id="GO:0005886">
    <property type="term" value="C:plasma membrane"/>
    <property type="evidence" value="ECO:0007669"/>
    <property type="project" value="TreeGrafter"/>
</dbReference>
<dbReference type="GO" id="GO:0052851">
    <property type="term" value="F:ferric-chelate reductase (NADPH) activity"/>
    <property type="evidence" value="ECO:0007669"/>
    <property type="project" value="TreeGrafter"/>
</dbReference>
<dbReference type="Proteomes" id="UP000001601">
    <property type="component" value="Unassembled WGS sequence"/>
</dbReference>
<evidence type="ECO:0000313" key="3">
    <source>
        <dbReference type="EMBL" id="EAQ48389.1"/>
    </source>
</evidence>
<evidence type="ECO:0000313" key="4">
    <source>
        <dbReference type="Proteomes" id="UP000001601"/>
    </source>
</evidence>
<dbReference type="Gene3D" id="3.40.50.720">
    <property type="entry name" value="NAD(P)-binding Rossmann-like Domain"/>
    <property type="match status" value="1"/>
</dbReference>
<dbReference type="eggNOG" id="COG2085">
    <property type="taxonomic scope" value="Bacteria"/>
</dbReference>
<keyword evidence="1" id="KW-0560">Oxidoreductase</keyword>
<name>A3XPY3_LEEBM</name>
<dbReference type="InterPro" id="IPR028939">
    <property type="entry name" value="P5C_Rdtase_cat_N"/>
</dbReference>
<reference evidence="3 4" key="1">
    <citation type="journal article" date="2007" name="Nature">
        <title>Light stimulates growth of proteorhodopsin-containing marine Flavobacteria.</title>
        <authorList>
            <person name="Gomez-Consarnau L."/>
            <person name="Gonzalez J.M."/>
            <person name="Coll-Llado M."/>
            <person name="Gourdon P."/>
            <person name="Pascher T."/>
            <person name="Neutze R."/>
            <person name="Pedros-Alio C."/>
            <person name="Pinhassi J."/>
        </authorList>
    </citation>
    <scope>NUCLEOTIDE SEQUENCE [LARGE SCALE GENOMIC DNA]</scope>
    <source>
        <strain evidence="3 4">MED217</strain>
    </source>
</reference>
<proteinExistence type="predicted"/>
<sequence>MKIGIIGAGLIGKTLAKKFNAAGHQVKLGDAKGAASIDTIARSAGVSAVEMEEVTKDIEVLVVSIPLFAIPDLAKSLQGKVADDVIIVETTNYWPHRDNKIEAIDNGMVASVWVQEQFGRPVVKTFSNINAYSLTAEGKPKGASGRIALAVASDDQKAKEVVLGLVDDAGFDALDAGILEDSWRQQPCSPAYCTDLSLSELAKARAMANRETLKENQELAFGKMQHLGEEYFKILISGDYPDGFVDHAVDIAREINNLPPRK</sequence>
<comment type="caution">
    <text evidence="3">The sequence shown here is derived from an EMBL/GenBank/DDBJ whole genome shotgun (WGS) entry which is preliminary data.</text>
</comment>
<dbReference type="RefSeq" id="WP_009780918.1">
    <property type="nucleotide sequence ID" value="NZ_CH672395.1"/>
</dbReference>
<accession>A3XPY3</accession>
<dbReference type="SUPFAM" id="SSF51735">
    <property type="entry name" value="NAD(P)-binding Rossmann-fold domains"/>
    <property type="match status" value="1"/>
</dbReference>
<dbReference type="AlphaFoldDB" id="A3XPY3"/>
<dbReference type="GO" id="GO:0015677">
    <property type="term" value="P:copper ion import"/>
    <property type="evidence" value="ECO:0007669"/>
    <property type="project" value="TreeGrafter"/>
</dbReference>
<dbReference type="GO" id="GO:0008823">
    <property type="term" value="F:cupric reductase (NADH) activity"/>
    <property type="evidence" value="ECO:0007669"/>
    <property type="project" value="TreeGrafter"/>
</dbReference>
<evidence type="ECO:0000256" key="1">
    <source>
        <dbReference type="ARBA" id="ARBA00023002"/>
    </source>
</evidence>
<dbReference type="HOGENOM" id="CLU_076368_0_2_10"/>
<dbReference type="OrthoDB" id="9786864at2"/>
<dbReference type="PANTHER" id="PTHR14239">
    <property type="entry name" value="DUDULIN-RELATED"/>
    <property type="match status" value="1"/>
</dbReference>
<evidence type="ECO:0000259" key="2">
    <source>
        <dbReference type="Pfam" id="PF03807"/>
    </source>
</evidence>
<dbReference type="Pfam" id="PF03807">
    <property type="entry name" value="F420_oxidored"/>
    <property type="match status" value="1"/>
</dbReference>
<dbReference type="InterPro" id="IPR051267">
    <property type="entry name" value="STEAP_metalloreductase"/>
</dbReference>
<dbReference type="InterPro" id="IPR036291">
    <property type="entry name" value="NAD(P)-bd_dom_sf"/>
</dbReference>
<gene>
    <name evidence="3" type="ORF">MED217_12819</name>
</gene>
<dbReference type="STRING" id="398720.MED217_12819"/>